<protein>
    <submittedName>
        <fullName evidence="7">Histidine kinase</fullName>
    </submittedName>
</protein>
<keyword evidence="1" id="KW-0808">Transferase</keyword>
<comment type="caution">
    <text evidence="7">The sequence shown here is derived from an EMBL/GenBank/DDBJ whole genome shotgun (WGS) entry which is preliminary data.</text>
</comment>
<evidence type="ECO:0000256" key="2">
    <source>
        <dbReference type="ARBA" id="ARBA00022777"/>
    </source>
</evidence>
<dbReference type="CDD" id="cd16917">
    <property type="entry name" value="HATPase_UhpB-NarQ-NarX-like"/>
    <property type="match status" value="1"/>
</dbReference>
<keyword evidence="8" id="KW-1185">Reference proteome</keyword>
<proteinExistence type="predicted"/>
<feature type="transmembrane region" description="Helical" evidence="5">
    <location>
        <begin position="349"/>
        <end position="369"/>
    </location>
</feature>
<dbReference type="Gene3D" id="3.30.565.10">
    <property type="entry name" value="Histidine kinase-like ATPase, C-terminal domain"/>
    <property type="match status" value="1"/>
</dbReference>
<dbReference type="Gene3D" id="6.10.250.2870">
    <property type="match status" value="1"/>
</dbReference>
<evidence type="ECO:0000313" key="7">
    <source>
        <dbReference type="EMBL" id="GAA0966042.1"/>
    </source>
</evidence>
<evidence type="ECO:0000256" key="1">
    <source>
        <dbReference type="ARBA" id="ARBA00022679"/>
    </source>
</evidence>
<dbReference type="InterPro" id="IPR036890">
    <property type="entry name" value="HATPase_C_sf"/>
</dbReference>
<feature type="transmembrane region" description="Helical" evidence="5">
    <location>
        <begin position="405"/>
        <end position="424"/>
    </location>
</feature>
<gene>
    <name evidence="7" type="ORF">GCM10009550_67530</name>
</gene>
<dbReference type="Proteomes" id="UP001500665">
    <property type="component" value="Unassembled WGS sequence"/>
</dbReference>
<dbReference type="GO" id="GO:0016301">
    <property type="term" value="F:kinase activity"/>
    <property type="evidence" value="ECO:0007669"/>
    <property type="project" value="UniProtKB-KW"/>
</dbReference>
<organism evidence="7 8">
    <name type="scientific">Actinocorallia libanotica</name>
    <dbReference type="NCBI Taxonomy" id="46162"/>
    <lineage>
        <taxon>Bacteria</taxon>
        <taxon>Bacillati</taxon>
        <taxon>Actinomycetota</taxon>
        <taxon>Actinomycetes</taxon>
        <taxon>Streptosporangiales</taxon>
        <taxon>Thermomonosporaceae</taxon>
        <taxon>Actinocorallia</taxon>
    </lineage>
</organism>
<dbReference type="PANTHER" id="PTHR24421">
    <property type="entry name" value="NITRATE/NITRITE SENSOR PROTEIN NARX-RELATED"/>
    <property type="match status" value="1"/>
</dbReference>
<feature type="region of interest" description="Disordered" evidence="4">
    <location>
        <begin position="676"/>
        <end position="707"/>
    </location>
</feature>
<feature type="region of interest" description="Disordered" evidence="4">
    <location>
        <begin position="631"/>
        <end position="653"/>
    </location>
</feature>
<feature type="compositionally biased region" description="Low complexity" evidence="4">
    <location>
        <begin position="677"/>
        <end position="698"/>
    </location>
</feature>
<reference evidence="7 8" key="1">
    <citation type="journal article" date="2019" name="Int. J. Syst. Evol. Microbiol.">
        <title>The Global Catalogue of Microorganisms (GCM) 10K type strain sequencing project: providing services to taxonomists for standard genome sequencing and annotation.</title>
        <authorList>
            <consortium name="The Broad Institute Genomics Platform"/>
            <consortium name="The Broad Institute Genome Sequencing Center for Infectious Disease"/>
            <person name="Wu L."/>
            <person name="Ma J."/>
        </authorList>
    </citation>
    <scope>NUCLEOTIDE SEQUENCE [LARGE SCALE GENOMIC DNA]</scope>
    <source>
        <strain evidence="7 8">JCM 10696</strain>
    </source>
</reference>
<dbReference type="EMBL" id="BAAAHH010000041">
    <property type="protein sequence ID" value="GAA0966042.1"/>
    <property type="molecule type" value="Genomic_DNA"/>
</dbReference>
<dbReference type="PANTHER" id="PTHR24421:SF63">
    <property type="entry name" value="SENSOR HISTIDINE KINASE DESK"/>
    <property type="match status" value="1"/>
</dbReference>
<sequence>MVIGMGGRARGIGARPLVAVVLGAFGAVHLLGARGWGLPAVLVVLGLQAAWLWWRADERLLLGQAVVALGSVLGFGLSPALVAPVAGIAAVARRRGAAALILLAALVIGTVRAPDEALSSAITVGLTAGVVAVTVVLLRRTQDLEATRGAVAASAVERERLRLAEELNGRLGSGLEEIAREGRAALERPELVAGMIEGARRTAADVRAVALDLRSLSLRPETATAEALLRSAGISVTVDTAHREPLDSAGTLLAVVLREAVTDVVRQGTATHCTIRTWNGDDGMVGLRVSHDGVSNAALGTDALLRAGERIEAAGGTLRTGLDPDGTFFVEAAAVEREPPPTDPAAHRLSVALLATVLTGFCLKALLMIPWGASLAAATACLAAFAFLALRWRGPERPRAWRWSLAAEAALAYLPMIWFGEAWLGVPGFLAGTLMVAFARPIPFVLAIMAGVAWAAHGHGLEPAAVANHTISTLVSGVVVFVLVRLARVIREMQEAGEELARAATVRERLRTARDLHDILGHTMAAILLKGELARRLPPERAARELAELVEMAELAKDELAPSRGTTLDGELARARDVLASAGIDPRFEAAHGDLPERLDTVYGIVVRESVTNILRHSSASTCRIASTPTTLTVENDAPRGRTGPPGSGLGNLTTRLAELGGTLSVTTGPGLFRIEATVPPASPATDPATDPAGAPSASPIPDPAPS</sequence>
<dbReference type="Pfam" id="PF07730">
    <property type="entry name" value="HisKA_3"/>
    <property type="match status" value="1"/>
</dbReference>
<feature type="transmembrane region" description="Helical" evidence="5">
    <location>
        <begin position="60"/>
        <end position="83"/>
    </location>
</feature>
<feature type="transmembrane region" description="Helical" evidence="5">
    <location>
        <begin position="95"/>
        <end position="111"/>
    </location>
</feature>
<keyword evidence="5" id="KW-1133">Transmembrane helix</keyword>
<evidence type="ECO:0000313" key="8">
    <source>
        <dbReference type="Proteomes" id="UP001500665"/>
    </source>
</evidence>
<evidence type="ECO:0000256" key="4">
    <source>
        <dbReference type="SAM" id="MobiDB-lite"/>
    </source>
</evidence>
<name>A0ABN1RWC4_9ACTN</name>
<keyword evidence="3" id="KW-0902">Two-component regulatory system</keyword>
<evidence type="ECO:0000259" key="6">
    <source>
        <dbReference type="Pfam" id="PF07730"/>
    </source>
</evidence>
<evidence type="ECO:0000256" key="5">
    <source>
        <dbReference type="SAM" id="Phobius"/>
    </source>
</evidence>
<feature type="transmembrane region" description="Helical" evidence="5">
    <location>
        <begin position="466"/>
        <end position="487"/>
    </location>
</feature>
<dbReference type="InterPro" id="IPR050482">
    <property type="entry name" value="Sensor_HK_TwoCompSys"/>
</dbReference>
<feature type="transmembrane region" description="Helical" evidence="5">
    <location>
        <begin position="36"/>
        <end position="54"/>
    </location>
</feature>
<keyword evidence="5" id="KW-0472">Membrane</keyword>
<keyword evidence="2 7" id="KW-0418">Kinase</keyword>
<evidence type="ECO:0000256" key="3">
    <source>
        <dbReference type="ARBA" id="ARBA00023012"/>
    </source>
</evidence>
<accession>A0ABN1RWC4</accession>
<dbReference type="Gene3D" id="1.20.5.1930">
    <property type="match status" value="1"/>
</dbReference>
<feature type="transmembrane region" description="Helical" evidence="5">
    <location>
        <begin position="375"/>
        <end position="393"/>
    </location>
</feature>
<dbReference type="InterPro" id="IPR011712">
    <property type="entry name" value="Sig_transdc_His_kin_sub3_dim/P"/>
</dbReference>
<feature type="transmembrane region" description="Helical" evidence="5">
    <location>
        <begin position="117"/>
        <end position="138"/>
    </location>
</feature>
<feature type="transmembrane region" description="Helical" evidence="5">
    <location>
        <begin position="430"/>
        <end position="454"/>
    </location>
</feature>
<keyword evidence="5" id="KW-0812">Transmembrane</keyword>
<feature type="domain" description="Signal transduction histidine kinase subgroup 3 dimerisation and phosphoacceptor" evidence="6">
    <location>
        <begin position="508"/>
        <end position="559"/>
    </location>
</feature>